<reference evidence="6 7" key="1">
    <citation type="journal article" date="2018" name="Genome Biol. Evol.">
        <title>Partnering With a Pest: Genomes of Hemlock Woolly Adelgid Symbionts Reveal Atypical Nutritional Provisioning Patterns in Dual-Obligate Bacteria.</title>
        <authorList>
            <person name="Weglarz K.M."/>
            <person name="Havill N.P."/>
            <person name="Burke G.R."/>
            <person name="von Dohlen C.D."/>
        </authorList>
    </citation>
    <scope>NUCLEOTIDE SEQUENCE [LARGE SCALE GENOMIC DNA]</scope>
    <source>
        <strain evidence="6">ENA</strain>
    </source>
</reference>
<proteinExistence type="predicted"/>
<keyword evidence="6" id="KW-0645">Protease</keyword>
<keyword evidence="3" id="KW-0143">Chaperone</keyword>
<evidence type="ECO:0000259" key="5">
    <source>
        <dbReference type="SMART" id="SM01086"/>
    </source>
</evidence>
<keyword evidence="6" id="KW-0378">Hydrolase</keyword>
<dbReference type="SMART" id="SM00382">
    <property type="entry name" value="AAA"/>
    <property type="match status" value="1"/>
</dbReference>
<dbReference type="AlphaFoldDB" id="A0A3S5HNY3"/>
<feature type="domain" description="AAA+ ATPase" evidence="4">
    <location>
        <begin position="50"/>
        <end position="211"/>
    </location>
</feature>
<feature type="domain" description="Clp ATPase C-terminal" evidence="5">
    <location>
        <begin position="254"/>
        <end position="349"/>
    </location>
</feature>
<protein>
    <submittedName>
        <fullName evidence="6">ATP-dependent Clp protease ATP-binding subunit ClpX</fullName>
    </submittedName>
</protein>
<dbReference type="NCBIfam" id="TIGR00382">
    <property type="entry name" value="clpX"/>
    <property type="match status" value="1"/>
</dbReference>
<evidence type="ECO:0000256" key="1">
    <source>
        <dbReference type="ARBA" id="ARBA00022741"/>
    </source>
</evidence>
<evidence type="ECO:0000256" key="3">
    <source>
        <dbReference type="ARBA" id="ARBA00023186"/>
    </source>
</evidence>
<dbReference type="InterPro" id="IPR003593">
    <property type="entry name" value="AAA+_ATPase"/>
</dbReference>
<organism evidence="6 7">
    <name type="scientific">Candidatus Annandia adelgestsuga</name>
    <dbReference type="NCBI Taxonomy" id="1302411"/>
    <lineage>
        <taxon>Bacteria</taxon>
        <taxon>Pseudomonadati</taxon>
        <taxon>Pseudomonadota</taxon>
        <taxon>Gammaproteobacteria</taxon>
        <taxon>Enterobacterales</taxon>
        <taxon>Enterobacteriaceae</taxon>
        <taxon>Candidatus Annandia</taxon>
    </lineage>
</organism>
<evidence type="ECO:0000313" key="7">
    <source>
        <dbReference type="Proteomes" id="UP000274458"/>
    </source>
</evidence>
<dbReference type="GO" id="GO:0051603">
    <property type="term" value="P:proteolysis involved in protein catabolic process"/>
    <property type="evidence" value="ECO:0007669"/>
    <property type="project" value="TreeGrafter"/>
</dbReference>
<keyword evidence="2 6" id="KW-0067">ATP-binding</keyword>
<dbReference type="SUPFAM" id="SSF52540">
    <property type="entry name" value="P-loop containing nucleoside triphosphate hydrolases"/>
    <property type="match status" value="1"/>
</dbReference>
<dbReference type="GO" id="GO:0005524">
    <property type="term" value="F:ATP binding"/>
    <property type="evidence" value="ECO:0007669"/>
    <property type="project" value="UniProtKB-KW"/>
</dbReference>
<dbReference type="KEGG" id="aade:C3B56_00293"/>
<dbReference type="OrthoDB" id="9804062at2"/>
<keyword evidence="7" id="KW-1185">Reference proteome</keyword>
<gene>
    <name evidence="6" type="primary">clpX</name>
    <name evidence="6" type="ORF">C3B56_00293</name>
</gene>
<sequence>MKYVPKPYQIKRYLDRYIIGQNSAKKILSVAVYNHYKRLFIYQQSKIELEKSNILMVGPTGSGKTLLAKTLSKFLNVPFVIADATSLTEAGYVGEDVENIIHKLLQSCNYDIEKAQHGIIYIDEIDKIAKKTDNVSITRDVSGEGVQQSLLKLIEGTISSIPPKGGRKHPQQEFLYINTNEMLFICGGAFNNIKKIIKKRIKRRNYIGFNSKIYDRKYLNKNLLNYLQTSDLIKFGLIPEFVGRLPIIISLNSLNIMDFISILNETNHSLIEQYKILFNIENIKLKFKSDAIYEIAKKAKKLNVGSRGLKSILENFLLNIMYKTPSRNDIHKIIIDKSVVINKGLPKVILKK</sequence>
<dbReference type="PANTHER" id="PTHR48102:SF7">
    <property type="entry name" value="ATP-DEPENDENT CLP PROTEASE ATP-BINDING SUBUNIT CLPX-LIKE, MITOCHONDRIAL"/>
    <property type="match status" value="1"/>
</dbReference>
<dbReference type="Gene3D" id="1.10.8.60">
    <property type="match status" value="1"/>
</dbReference>
<dbReference type="GO" id="GO:0008233">
    <property type="term" value="F:peptidase activity"/>
    <property type="evidence" value="ECO:0007669"/>
    <property type="project" value="UniProtKB-KW"/>
</dbReference>
<evidence type="ECO:0000259" key="4">
    <source>
        <dbReference type="SMART" id="SM00382"/>
    </source>
</evidence>
<dbReference type="Pfam" id="PF10431">
    <property type="entry name" value="ClpB_D2-small"/>
    <property type="match status" value="1"/>
</dbReference>
<dbReference type="FunFam" id="3.40.50.300:FF:000005">
    <property type="entry name" value="ATP-dependent Clp protease ATP-binding subunit ClpX"/>
    <property type="match status" value="1"/>
</dbReference>
<dbReference type="GO" id="GO:0140662">
    <property type="term" value="F:ATP-dependent protein folding chaperone"/>
    <property type="evidence" value="ECO:0007669"/>
    <property type="project" value="InterPro"/>
</dbReference>
<accession>A0A3S5HNY3</accession>
<dbReference type="InterPro" id="IPR050052">
    <property type="entry name" value="ATP-dep_Clp_protease_ClpX"/>
</dbReference>
<dbReference type="InterPro" id="IPR019489">
    <property type="entry name" value="Clp_ATPase_C"/>
</dbReference>
<dbReference type="GO" id="GO:0016887">
    <property type="term" value="F:ATP hydrolysis activity"/>
    <property type="evidence" value="ECO:0007669"/>
    <property type="project" value="InterPro"/>
</dbReference>
<evidence type="ECO:0000313" key="6">
    <source>
        <dbReference type="EMBL" id="AZP36376.1"/>
    </source>
</evidence>
<dbReference type="InterPro" id="IPR004487">
    <property type="entry name" value="Clp_protease_ATP-bd_su_ClpX"/>
</dbReference>
<dbReference type="InterPro" id="IPR003959">
    <property type="entry name" value="ATPase_AAA_core"/>
</dbReference>
<keyword evidence="1" id="KW-0547">Nucleotide-binding</keyword>
<dbReference type="PANTHER" id="PTHR48102">
    <property type="entry name" value="ATP-DEPENDENT CLP PROTEASE ATP-BINDING SUBUNIT CLPX-LIKE, MITOCHONDRIAL-RELATED"/>
    <property type="match status" value="1"/>
</dbReference>
<dbReference type="Pfam" id="PF07724">
    <property type="entry name" value="AAA_2"/>
    <property type="match status" value="1"/>
</dbReference>
<dbReference type="InterPro" id="IPR027417">
    <property type="entry name" value="P-loop_NTPase"/>
</dbReference>
<dbReference type="NCBIfam" id="NF003745">
    <property type="entry name" value="PRK05342.1"/>
    <property type="match status" value="1"/>
</dbReference>
<dbReference type="SMART" id="SM01086">
    <property type="entry name" value="ClpB_D2-small"/>
    <property type="match status" value="1"/>
</dbReference>
<dbReference type="Gene3D" id="3.40.50.300">
    <property type="entry name" value="P-loop containing nucleotide triphosphate hydrolases"/>
    <property type="match status" value="1"/>
</dbReference>
<dbReference type="Proteomes" id="UP000274458">
    <property type="component" value="Chromosome"/>
</dbReference>
<name>A0A3S5HNY3_9ENTR</name>
<dbReference type="EMBL" id="CP026513">
    <property type="protein sequence ID" value="AZP36376.1"/>
    <property type="molecule type" value="Genomic_DNA"/>
</dbReference>
<dbReference type="CDD" id="cd19497">
    <property type="entry name" value="RecA-like_ClpX"/>
    <property type="match status" value="1"/>
</dbReference>
<evidence type="ECO:0000256" key="2">
    <source>
        <dbReference type="ARBA" id="ARBA00022840"/>
    </source>
</evidence>
<dbReference type="GO" id="GO:0051082">
    <property type="term" value="F:unfolded protein binding"/>
    <property type="evidence" value="ECO:0007669"/>
    <property type="project" value="InterPro"/>
</dbReference>